<protein>
    <recommendedName>
        <fullName evidence="4">Reverse transcriptase domain-containing protein</fullName>
    </recommendedName>
</protein>
<proteinExistence type="predicted"/>
<reference evidence="2" key="2">
    <citation type="submission" date="2022-01" db="EMBL/GenBank/DDBJ databases">
        <authorList>
            <person name="Yamashiro T."/>
            <person name="Shiraishi A."/>
            <person name="Satake H."/>
            <person name="Nakayama K."/>
        </authorList>
    </citation>
    <scope>NUCLEOTIDE SEQUENCE</scope>
</reference>
<dbReference type="PANTHER" id="PTHR37984:SF5">
    <property type="entry name" value="PROTEIN NYNRIN-LIKE"/>
    <property type="match status" value="1"/>
</dbReference>
<evidence type="ECO:0000313" key="2">
    <source>
        <dbReference type="EMBL" id="GJT40221.1"/>
    </source>
</evidence>
<dbReference type="SUPFAM" id="SSF56672">
    <property type="entry name" value="DNA/RNA polymerases"/>
    <property type="match status" value="1"/>
</dbReference>
<dbReference type="InterPro" id="IPR043128">
    <property type="entry name" value="Rev_trsase/Diguanyl_cyclase"/>
</dbReference>
<feature type="region of interest" description="Disordered" evidence="1">
    <location>
        <begin position="114"/>
        <end position="145"/>
    </location>
</feature>
<feature type="compositionally biased region" description="Basic and acidic residues" evidence="1">
    <location>
        <begin position="134"/>
        <end position="145"/>
    </location>
</feature>
<dbReference type="Gene3D" id="3.30.70.270">
    <property type="match status" value="1"/>
</dbReference>
<evidence type="ECO:0000313" key="3">
    <source>
        <dbReference type="Proteomes" id="UP001151760"/>
    </source>
</evidence>
<dbReference type="EMBL" id="BQNB010015454">
    <property type="protein sequence ID" value="GJT40221.1"/>
    <property type="molecule type" value="Genomic_DNA"/>
</dbReference>
<name>A0ABQ5DLZ1_9ASTR</name>
<evidence type="ECO:0000256" key="1">
    <source>
        <dbReference type="SAM" id="MobiDB-lite"/>
    </source>
</evidence>
<reference evidence="2" key="1">
    <citation type="journal article" date="2022" name="Int. J. Mol. Sci.">
        <title>Draft Genome of Tanacetum Coccineum: Genomic Comparison of Closely Related Tanacetum-Family Plants.</title>
        <authorList>
            <person name="Yamashiro T."/>
            <person name="Shiraishi A."/>
            <person name="Nakayama K."/>
            <person name="Satake H."/>
        </authorList>
    </citation>
    <scope>NUCLEOTIDE SEQUENCE</scope>
</reference>
<organism evidence="2 3">
    <name type="scientific">Tanacetum coccineum</name>
    <dbReference type="NCBI Taxonomy" id="301880"/>
    <lineage>
        <taxon>Eukaryota</taxon>
        <taxon>Viridiplantae</taxon>
        <taxon>Streptophyta</taxon>
        <taxon>Embryophyta</taxon>
        <taxon>Tracheophyta</taxon>
        <taxon>Spermatophyta</taxon>
        <taxon>Magnoliopsida</taxon>
        <taxon>eudicotyledons</taxon>
        <taxon>Gunneridae</taxon>
        <taxon>Pentapetalae</taxon>
        <taxon>asterids</taxon>
        <taxon>campanulids</taxon>
        <taxon>Asterales</taxon>
        <taxon>Asteraceae</taxon>
        <taxon>Asteroideae</taxon>
        <taxon>Anthemideae</taxon>
        <taxon>Anthemidinae</taxon>
        <taxon>Tanacetum</taxon>
    </lineage>
</organism>
<accession>A0ABQ5DLZ1</accession>
<dbReference type="InterPro" id="IPR050951">
    <property type="entry name" value="Retrovirus_Pol_polyprotein"/>
</dbReference>
<dbReference type="InterPro" id="IPR043502">
    <property type="entry name" value="DNA/RNA_pol_sf"/>
</dbReference>
<dbReference type="PANTHER" id="PTHR37984">
    <property type="entry name" value="PROTEIN CBG26694"/>
    <property type="match status" value="1"/>
</dbReference>
<gene>
    <name evidence="2" type="ORF">Tco_0940086</name>
</gene>
<dbReference type="Proteomes" id="UP001151760">
    <property type="component" value="Unassembled WGS sequence"/>
</dbReference>
<evidence type="ECO:0008006" key="4">
    <source>
        <dbReference type="Google" id="ProtNLM"/>
    </source>
</evidence>
<comment type="caution">
    <text evidence="2">The sequence shown here is derived from an EMBL/GenBank/DDBJ whole genome shotgun (WGS) entry which is preliminary data.</text>
</comment>
<keyword evidence="3" id="KW-1185">Reference proteome</keyword>
<sequence>MLLDECLLLVKQIRIDKLADQLSTLVEIVSKKIVTPAPVKAIEETYVTCGGAHYLYNFPATDNNQASVCATTETEETTDKEQTNFQGSATQIPPPVIPISILEPDVLKSFPKTTPIPKSDIQRSLPKPNIPFPLRRDDQKSRDKASNQMGIFQIFQRFALRHNKDTVERELLQRSPSKASLKSEEIPASFLYHMDLKQSKVTEAKSSIEEPPELELKDLPSHLEYAFLEENDKLPVIIAKEKTMDDFLVFGDSFDSCLSNLEKMLKRCEDMNLVLNWEKCHFMCREGIVLGHKILKSGNEVDRAKVDVIAKLPHPTTIKVVPDWKLTFRTHVDASDFAIGADLGQLKRKALFSIYIMLANMAAKHPQKHANESIKMVDDTCKNSVEETNNLSSDFHASKSPLEKFTDEPAPVCSTLPEKDNNEEEIQEAKIIEEPTAKRRTRFIECLKNFKLEDSLIMGDEHLSTFRVEEIVPIPRESEDTFDNNKGCDSLFVSKDDLKKDVQEENFQIYSNPLFEFNDNFNYSNVNPLFNEMEEDVKNKNSNVSNSDEPVLLHTSFPDKVECFDPGDDIDEIDAFLAMEVSTNIEEGYYDSEGDVIFLENLLSDDTTHNLSPEVFFDHEPQNETDHNTLITFSPKSDPLHHEFAGELITLPPRIVREHKEYLNHMMLLCGDAIVRNNLLNDDISLPEYECFTFDVEPDTAMINNFDELNEDECFDPGGDEINVEVNDSFTFVTQTFLPYLTYPEVSPLLSSTKNEDTIFDPGIST</sequence>